<comment type="subcellular location">
    <subcellularLocation>
        <location evidence="1">Membrane</location>
    </subcellularLocation>
</comment>
<proteinExistence type="inferred from homology"/>
<organism evidence="12 13">
    <name type="scientific">Cucurbita moschata</name>
    <name type="common">Winter crookneck squash</name>
    <name type="synonym">Cucurbita pepo var. moschata</name>
    <dbReference type="NCBI Taxonomy" id="3662"/>
    <lineage>
        <taxon>Eukaryota</taxon>
        <taxon>Viridiplantae</taxon>
        <taxon>Streptophyta</taxon>
        <taxon>Embryophyta</taxon>
        <taxon>Tracheophyta</taxon>
        <taxon>Spermatophyta</taxon>
        <taxon>Magnoliopsida</taxon>
        <taxon>eudicotyledons</taxon>
        <taxon>Gunneridae</taxon>
        <taxon>Pentapetalae</taxon>
        <taxon>rosids</taxon>
        <taxon>fabids</taxon>
        <taxon>Cucurbitales</taxon>
        <taxon>Cucurbitaceae</taxon>
        <taxon>Cucurbiteae</taxon>
        <taxon>Cucurbita</taxon>
    </lineage>
</organism>
<evidence type="ECO:0000256" key="8">
    <source>
        <dbReference type="ARBA" id="ARBA00024209"/>
    </source>
</evidence>
<evidence type="ECO:0000259" key="11">
    <source>
        <dbReference type="PROSITE" id="PS50089"/>
    </source>
</evidence>
<dbReference type="PANTHER" id="PTHR46539">
    <property type="entry name" value="E3 UBIQUITIN-PROTEIN LIGASE ATL42"/>
    <property type="match status" value="1"/>
</dbReference>
<dbReference type="GO" id="GO:0016020">
    <property type="term" value="C:membrane"/>
    <property type="evidence" value="ECO:0007669"/>
    <property type="project" value="UniProtKB-SubCell"/>
</dbReference>
<accession>A0A6J1GQW8</accession>
<evidence type="ECO:0000256" key="10">
    <source>
        <dbReference type="SAM" id="Phobius"/>
    </source>
</evidence>
<dbReference type="RefSeq" id="XP_022954431.1">
    <property type="nucleotide sequence ID" value="XM_023098663.1"/>
</dbReference>
<evidence type="ECO:0000256" key="6">
    <source>
        <dbReference type="ARBA" id="ARBA00022989"/>
    </source>
</evidence>
<dbReference type="GO" id="GO:0008270">
    <property type="term" value="F:zinc ion binding"/>
    <property type="evidence" value="ECO:0007669"/>
    <property type="project" value="UniProtKB-KW"/>
</dbReference>
<dbReference type="Pfam" id="PF13639">
    <property type="entry name" value="zf-RING_2"/>
    <property type="match status" value="1"/>
</dbReference>
<feature type="domain" description="RING-type" evidence="11">
    <location>
        <begin position="75"/>
        <end position="117"/>
    </location>
</feature>
<dbReference type="SUPFAM" id="SSF57850">
    <property type="entry name" value="RING/U-box"/>
    <property type="match status" value="1"/>
</dbReference>
<gene>
    <name evidence="13" type="primary">LOC111456690</name>
</gene>
<dbReference type="Gene3D" id="3.30.40.10">
    <property type="entry name" value="Zinc/RING finger domain, C3HC4 (zinc finger)"/>
    <property type="match status" value="1"/>
</dbReference>
<keyword evidence="7 10" id="KW-0472">Membrane</keyword>
<name>A0A6J1GQW8_CUCMO</name>
<dbReference type="PANTHER" id="PTHR46539:SF9">
    <property type="entry name" value="RING-H2 FINGER PROTEIN ATL56"/>
    <property type="match status" value="1"/>
</dbReference>
<protein>
    <submittedName>
        <fullName evidence="13">RING-H2 finger protein ATL56-like</fullName>
    </submittedName>
</protein>
<evidence type="ECO:0000256" key="2">
    <source>
        <dbReference type="ARBA" id="ARBA00022692"/>
    </source>
</evidence>
<keyword evidence="4 9" id="KW-0863">Zinc-finger</keyword>
<evidence type="ECO:0000256" key="4">
    <source>
        <dbReference type="ARBA" id="ARBA00022771"/>
    </source>
</evidence>
<sequence>MVMEIVVSAVLLLVGIAVLVVIHVCIVGRAFRGEREGIWRSNLGKNLSNQDLEKLPCYEYKSGEKQSTNGVDLECVVCLEGFKTGERCRLLPNCRHSFHVECIDSWLLKTPICPICRTCAVVPKFGLVLEHQNDPL</sequence>
<keyword evidence="2 10" id="KW-0812">Transmembrane</keyword>
<evidence type="ECO:0000256" key="3">
    <source>
        <dbReference type="ARBA" id="ARBA00022723"/>
    </source>
</evidence>
<dbReference type="PROSITE" id="PS50089">
    <property type="entry name" value="ZF_RING_2"/>
    <property type="match status" value="1"/>
</dbReference>
<keyword evidence="5" id="KW-0862">Zinc</keyword>
<evidence type="ECO:0000256" key="9">
    <source>
        <dbReference type="PROSITE-ProRule" id="PRU00175"/>
    </source>
</evidence>
<dbReference type="InterPro" id="IPR013083">
    <property type="entry name" value="Znf_RING/FYVE/PHD"/>
</dbReference>
<keyword evidence="12" id="KW-1185">Reference proteome</keyword>
<evidence type="ECO:0000256" key="7">
    <source>
        <dbReference type="ARBA" id="ARBA00023136"/>
    </source>
</evidence>
<feature type="transmembrane region" description="Helical" evidence="10">
    <location>
        <begin position="6"/>
        <end position="31"/>
    </location>
</feature>
<dbReference type="SMART" id="SM00184">
    <property type="entry name" value="RING"/>
    <property type="match status" value="1"/>
</dbReference>
<evidence type="ECO:0000256" key="1">
    <source>
        <dbReference type="ARBA" id="ARBA00004370"/>
    </source>
</evidence>
<evidence type="ECO:0000256" key="5">
    <source>
        <dbReference type="ARBA" id="ARBA00022833"/>
    </source>
</evidence>
<evidence type="ECO:0000313" key="12">
    <source>
        <dbReference type="Proteomes" id="UP000504609"/>
    </source>
</evidence>
<comment type="similarity">
    <text evidence="8">Belongs to the RING-type zinc finger family. ATL subfamily.</text>
</comment>
<evidence type="ECO:0000313" key="13">
    <source>
        <dbReference type="RefSeq" id="XP_022954431.1"/>
    </source>
</evidence>
<reference evidence="13" key="1">
    <citation type="submission" date="2025-08" db="UniProtKB">
        <authorList>
            <consortium name="RefSeq"/>
        </authorList>
    </citation>
    <scope>IDENTIFICATION</scope>
    <source>
        <tissue evidence="13">Young leaves</tissue>
    </source>
</reference>
<dbReference type="Proteomes" id="UP000504609">
    <property type="component" value="Unplaced"/>
</dbReference>
<keyword evidence="6 10" id="KW-1133">Transmembrane helix</keyword>
<keyword evidence="3" id="KW-0479">Metal-binding</keyword>
<dbReference type="AlphaFoldDB" id="A0A6J1GQW8"/>
<dbReference type="KEGG" id="cmos:111456690"/>
<dbReference type="InterPro" id="IPR001841">
    <property type="entry name" value="Znf_RING"/>
</dbReference>
<dbReference type="GeneID" id="111456690"/>